<dbReference type="NCBIfam" id="NF007041">
    <property type="entry name" value="PRK09496.3-4"/>
    <property type="match status" value="1"/>
</dbReference>
<dbReference type="GO" id="GO:0005886">
    <property type="term" value="C:plasma membrane"/>
    <property type="evidence" value="ECO:0007669"/>
    <property type="project" value="InterPro"/>
</dbReference>
<dbReference type="InterPro" id="IPR050721">
    <property type="entry name" value="Trk_Ktr_HKT_K-transport"/>
</dbReference>
<keyword evidence="6" id="KW-0406">Ion transport</keyword>
<name>A0A923NNC8_9FIRM</name>
<reference evidence="9" key="1">
    <citation type="submission" date="2020-08" db="EMBL/GenBank/DDBJ databases">
        <title>Genome public.</title>
        <authorList>
            <person name="Liu C."/>
            <person name="Sun Q."/>
        </authorList>
    </citation>
    <scope>NUCLEOTIDE SEQUENCE</scope>
    <source>
        <strain evidence="9">BX12</strain>
    </source>
</reference>
<dbReference type="InterPro" id="IPR006036">
    <property type="entry name" value="K_uptake_TrkA"/>
</dbReference>
<evidence type="ECO:0000256" key="6">
    <source>
        <dbReference type="ARBA" id="ARBA00023065"/>
    </source>
</evidence>
<dbReference type="InterPro" id="IPR006037">
    <property type="entry name" value="RCK_C"/>
</dbReference>
<protein>
    <recommendedName>
        <fullName evidence="1">Trk system potassium uptake protein TrkA</fullName>
    </recommendedName>
</protein>
<gene>
    <name evidence="9" type="primary">trkA</name>
    <name evidence="9" type="ORF">H9L42_10740</name>
</gene>
<dbReference type="PROSITE" id="PS51202">
    <property type="entry name" value="RCK_C"/>
    <property type="match status" value="2"/>
</dbReference>
<dbReference type="Pfam" id="PF02254">
    <property type="entry name" value="TrkA_N"/>
    <property type="match status" value="2"/>
</dbReference>
<dbReference type="RefSeq" id="WP_187303409.1">
    <property type="nucleotide sequence ID" value="NZ_JACRYT010000011.1"/>
</dbReference>
<evidence type="ECO:0000256" key="2">
    <source>
        <dbReference type="ARBA" id="ARBA00022448"/>
    </source>
</evidence>
<dbReference type="Gene3D" id="3.40.50.720">
    <property type="entry name" value="NAD(P)-binding Rossmann-like Domain"/>
    <property type="match status" value="2"/>
</dbReference>
<dbReference type="InterPro" id="IPR036721">
    <property type="entry name" value="RCK_C_sf"/>
</dbReference>
<dbReference type="NCBIfam" id="NF007031">
    <property type="entry name" value="PRK09496.1-2"/>
    <property type="match status" value="1"/>
</dbReference>
<evidence type="ECO:0000313" key="10">
    <source>
        <dbReference type="Proteomes" id="UP000602647"/>
    </source>
</evidence>
<organism evidence="9 10">
    <name type="scientific">Zhenpiania hominis</name>
    <dbReference type="NCBI Taxonomy" id="2763644"/>
    <lineage>
        <taxon>Bacteria</taxon>
        <taxon>Bacillati</taxon>
        <taxon>Bacillota</taxon>
        <taxon>Clostridia</taxon>
        <taxon>Peptostreptococcales</taxon>
        <taxon>Anaerovoracaceae</taxon>
        <taxon>Zhenpiania</taxon>
    </lineage>
</organism>
<dbReference type="PROSITE" id="PS51201">
    <property type="entry name" value="RCK_N"/>
    <property type="match status" value="2"/>
</dbReference>
<dbReference type="AlphaFoldDB" id="A0A923NNC8"/>
<keyword evidence="10" id="KW-1185">Reference proteome</keyword>
<feature type="domain" description="RCK N-terminal" evidence="7">
    <location>
        <begin position="229"/>
        <end position="346"/>
    </location>
</feature>
<evidence type="ECO:0000256" key="3">
    <source>
        <dbReference type="ARBA" id="ARBA00022538"/>
    </source>
</evidence>
<dbReference type="Gene3D" id="3.30.70.1450">
    <property type="entry name" value="Regulator of K+ conductance, C-terminal domain"/>
    <property type="match status" value="2"/>
</dbReference>
<dbReference type="SUPFAM" id="SSF116726">
    <property type="entry name" value="TrkA C-terminal domain-like"/>
    <property type="match status" value="2"/>
</dbReference>
<dbReference type="PANTHER" id="PTHR43833">
    <property type="entry name" value="POTASSIUM CHANNEL PROTEIN 2-RELATED-RELATED"/>
    <property type="match status" value="1"/>
</dbReference>
<dbReference type="InterPro" id="IPR036291">
    <property type="entry name" value="NAD(P)-bd_dom_sf"/>
</dbReference>
<evidence type="ECO:0000259" key="8">
    <source>
        <dbReference type="PROSITE" id="PS51202"/>
    </source>
</evidence>
<feature type="domain" description="RCK C-terminal" evidence="8">
    <location>
        <begin position="365"/>
        <end position="447"/>
    </location>
</feature>
<sequence length="460" mass="51020">MKIAIVGAGKLGLKVTEALLGGDHSVTILDQDEDVLQKLSSHLDVMTVNANAKETKILKNLGIATYDYLIAVTESDETNIVIASFAKKLGCSKVIARVRDPEHMDQLGFIKETMGIDNIVNPDLAITVEIYKYLVEKYTLSNGIFSSGKVALLEFSAKKFSALIGRSMHDVGAVLENMLIVALSRNGKVIIPHGDTVIQPEDGLYVIGERIPIMELNAQVHEKGKYTDLQKVMIVGGGKTGYYLAKKLSEFGIAVKIIEIDKNRCHYLSTHLEDVMILHGDATDLDLLEEENLDEMDAFVTATGYDEENLLLALMAKRHKIEDVIAKVSRESYSELIESMGIDMALNPIDITASTILRFVQGSKRVVSSVLIQGQAEIMEIIASHHMKLIDRPLSELEIPDGVIVAAIHRGLNVIIPNGDTIIQEGDRVIFFSLLTELPELEKMLRDNEKLPFFKRKRQR</sequence>
<dbReference type="Proteomes" id="UP000602647">
    <property type="component" value="Unassembled WGS sequence"/>
</dbReference>
<dbReference type="GO" id="GO:0015079">
    <property type="term" value="F:potassium ion transmembrane transporter activity"/>
    <property type="evidence" value="ECO:0007669"/>
    <property type="project" value="InterPro"/>
</dbReference>
<dbReference type="SUPFAM" id="SSF51735">
    <property type="entry name" value="NAD(P)-binding Rossmann-fold domains"/>
    <property type="match status" value="2"/>
</dbReference>
<proteinExistence type="predicted"/>
<feature type="domain" description="RCK C-terminal" evidence="8">
    <location>
        <begin position="140"/>
        <end position="222"/>
    </location>
</feature>
<dbReference type="EMBL" id="JACRYT010000011">
    <property type="protein sequence ID" value="MBC6680312.1"/>
    <property type="molecule type" value="Genomic_DNA"/>
</dbReference>
<dbReference type="Pfam" id="PF02080">
    <property type="entry name" value="TrkA_C"/>
    <property type="match status" value="2"/>
</dbReference>
<keyword evidence="3" id="KW-0633">Potassium transport</keyword>
<accession>A0A923NNC8</accession>
<comment type="caution">
    <text evidence="9">The sequence shown here is derived from an EMBL/GenBank/DDBJ whole genome shotgun (WGS) entry which is preliminary data.</text>
</comment>
<keyword evidence="5" id="KW-0520">NAD</keyword>
<keyword evidence="2" id="KW-0813">Transport</keyword>
<feature type="domain" description="RCK N-terminal" evidence="7">
    <location>
        <begin position="1"/>
        <end position="120"/>
    </location>
</feature>
<dbReference type="InterPro" id="IPR003148">
    <property type="entry name" value="RCK_N"/>
</dbReference>
<dbReference type="PRINTS" id="PR00335">
    <property type="entry name" value="KUPTAKETRKA"/>
</dbReference>
<dbReference type="PANTHER" id="PTHR43833:SF5">
    <property type="entry name" value="TRK SYSTEM POTASSIUM UPTAKE PROTEIN TRKA"/>
    <property type="match status" value="1"/>
</dbReference>
<evidence type="ECO:0000256" key="4">
    <source>
        <dbReference type="ARBA" id="ARBA00022958"/>
    </source>
</evidence>
<evidence type="ECO:0000259" key="7">
    <source>
        <dbReference type="PROSITE" id="PS51201"/>
    </source>
</evidence>
<dbReference type="NCBIfam" id="NF007032">
    <property type="entry name" value="PRK09496.1-4"/>
    <property type="match status" value="1"/>
</dbReference>
<dbReference type="NCBIfam" id="NF007039">
    <property type="entry name" value="PRK09496.3-2"/>
    <property type="match status" value="1"/>
</dbReference>
<evidence type="ECO:0000313" key="9">
    <source>
        <dbReference type="EMBL" id="MBC6680312.1"/>
    </source>
</evidence>
<keyword evidence="4" id="KW-0630">Potassium</keyword>
<evidence type="ECO:0000256" key="5">
    <source>
        <dbReference type="ARBA" id="ARBA00023027"/>
    </source>
</evidence>
<evidence type="ECO:0000256" key="1">
    <source>
        <dbReference type="ARBA" id="ARBA00017378"/>
    </source>
</evidence>